<reference evidence="8" key="1">
    <citation type="journal article" date="2019" name="Int. J. Syst. Evol. Microbiol.">
        <title>The Global Catalogue of Microorganisms (GCM) 10K type strain sequencing project: providing services to taxonomists for standard genome sequencing and annotation.</title>
        <authorList>
            <consortium name="The Broad Institute Genomics Platform"/>
            <consortium name="The Broad Institute Genome Sequencing Center for Infectious Disease"/>
            <person name="Wu L."/>
            <person name="Ma J."/>
        </authorList>
    </citation>
    <scope>NUCLEOTIDE SEQUENCE [LARGE SCALE GENOMIC DNA]</scope>
    <source>
        <strain evidence="8">JCM 15572</strain>
    </source>
</reference>
<keyword evidence="3" id="KW-0288">FMN</keyword>
<gene>
    <name evidence="7" type="ORF">GCM10009804_56200</name>
</gene>
<keyword evidence="4" id="KW-0560">Oxidoreductase</keyword>
<dbReference type="InterPro" id="IPR000262">
    <property type="entry name" value="FMN-dep_DH"/>
</dbReference>
<evidence type="ECO:0000256" key="2">
    <source>
        <dbReference type="ARBA" id="ARBA00022630"/>
    </source>
</evidence>
<dbReference type="RefSeq" id="WP_344238042.1">
    <property type="nucleotide sequence ID" value="NZ_BAAAPH010000020.1"/>
</dbReference>
<protein>
    <submittedName>
        <fullName evidence="7">Alpha-hydroxy acid oxidase</fullName>
    </submittedName>
</protein>
<dbReference type="InterPro" id="IPR037396">
    <property type="entry name" value="FMN_HAD"/>
</dbReference>
<dbReference type="CDD" id="cd02809">
    <property type="entry name" value="alpha_hydroxyacid_oxid_FMN"/>
    <property type="match status" value="1"/>
</dbReference>
<organism evidence="7 8">
    <name type="scientific">Kribbella hippodromi</name>
    <dbReference type="NCBI Taxonomy" id="434347"/>
    <lineage>
        <taxon>Bacteria</taxon>
        <taxon>Bacillati</taxon>
        <taxon>Actinomycetota</taxon>
        <taxon>Actinomycetes</taxon>
        <taxon>Propionibacteriales</taxon>
        <taxon>Kribbellaceae</taxon>
        <taxon>Kribbella</taxon>
    </lineage>
</organism>
<dbReference type="SUPFAM" id="SSF51395">
    <property type="entry name" value="FMN-linked oxidoreductases"/>
    <property type="match status" value="1"/>
</dbReference>
<evidence type="ECO:0000256" key="5">
    <source>
        <dbReference type="ARBA" id="ARBA00024042"/>
    </source>
</evidence>
<dbReference type="InterPro" id="IPR012133">
    <property type="entry name" value="Alpha-hydoxy_acid_DH_FMN"/>
</dbReference>
<name>A0ABP4PVZ6_9ACTN</name>
<dbReference type="PIRSF" id="PIRSF000138">
    <property type="entry name" value="Al-hdrx_acd_dh"/>
    <property type="match status" value="1"/>
</dbReference>
<dbReference type="Pfam" id="PF01070">
    <property type="entry name" value="FMN_dh"/>
    <property type="match status" value="1"/>
</dbReference>
<comment type="cofactor">
    <cofactor evidence="1">
        <name>FMN</name>
        <dbReference type="ChEBI" id="CHEBI:58210"/>
    </cofactor>
</comment>
<proteinExistence type="inferred from homology"/>
<evidence type="ECO:0000313" key="8">
    <source>
        <dbReference type="Proteomes" id="UP001501705"/>
    </source>
</evidence>
<evidence type="ECO:0000256" key="4">
    <source>
        <dbReference type="ARBA" id="ARBA00023002"/>
    </source>
</evidence>
<accession>A0ABP4PVZ6</accession>
<dbReference type="Gene3D" id="3.20.20.70">
    <property type="entry name" value="Aldolase class I"/>
    <property type="match status" value="1"/>
</dbReference>
<evidence type="ECO:0000259" key="6">
    <source>
        <dbReference type="PROSITE" id="PS51349"/>
    </source>
</evidence>
<comment type="caution">
    <text evidence="7">The sequence shown here is derived from an EMBL/GenBank/DDBJ whole genome shotgun (WGS) entry which is preliminary data.</text>
</comment>
<dbReference type="InterPro" id="IPR013785">
    <property type="entry name" value="Aldolase_TIM"/>
</dbReference>
<feature type="domain" description="FMN hydroxy acid dehydrogenase" evidence="6">
    <location>
        <begin position="22"/>
        <end position="376"/>
    </location>
</feature>
<sequence length="381" mass="40826">MTSTMDSTVTSNGTAIADDRFRSEARFTTLRALREHAEHQLSEAVWNYLWTGTGDETTADRNVAKFDEVLWEVPLFAGVSNPTTNTNVFGIELALPLFTAPFGQETEFHSGGHLAVGRAAQEAGIAQMVPVAAAYSMEEIAGASDRALFFQMTLVGKLEHTLAMAQRAKDAGYQYLIATYSPIRQWRERLIHDKFSPRNSSVHNVNFGPGKSDPAPLQELINFTEPRWTWAEAAEFIRRSPLPVVVKGISSARDATAALDAGAVGLYVSNYGGRTIDRTLSAIETLPEVRKAAGPDVPIVLDSGIRRGSDIAAALALGANAVAIGRLTAVGLAADGEAGVLRTIELLRDELWTTLGHLGCSSVADLGPDAIRQAPNVPTAG</sequence>
<dbReference type="Proteomes" id="UP001501705">
    <property type="component" value="Unassembled WGS sequence"/>
</dbReference>
<keyword evidence="2" id="KW-0285">Flavoprotein</keyword>
<evidence type="ECO:0000256" key="3">
    <source>
        <dbReference type="ARBA" id="ARBA00022643"/>
    </source>
</evidence>
<keyword evidence="8" id="KW-1185">Reference proteome</keyword>
<comment type="similarity">
    <text evidence="5">Belongs to the FMN-dependent alpha-hydroxy acid dehydrogenase family.</text>
</comment>
<evidence type="ECO:0000256" key="1">
    <source>
        <dbReference type="ARBA" id="ARBA00001917"/>
    </source>
</evidence>
<dbReference type="EMBL" id="BAAAPH010000020">
    <property type="protein sequence ID" value="GAA1592560.1"/>
    <property type="molecule type" value="Genomic_DNA"/>
</dbReference>
<dbReference type="PANTHER" id="PTHR10578">
    <property type="entry name" value="S -2-HYDROXY-ACID OXIDASE-RELATED"/>
    <property type="match status" value="1"/>
</dbReference>
<evidence type="ECO:0000313" key="7">
    <source>
        <dbReference type="EMBL" id="GAA1592560.1"/>
    </source>
</evidence>
<dbReference type="PROSITE" id="PS51349">
    <property type="entry name" value="FMN_HYDROXY_ACID_DH_2"/>
    <property type="match status" value="1"/>
</dbReference>
<dbReference type="PANTHER" id="PTHR10578:SF107">
    <property type="entry name" value="2-HYDROXYACID OXIDASE 1"/>
    <property type="match status" value="1"/>
</dbReference>